<dbReference type="RefSeq" id="WP_138225820.1">
    <property type="nucleotide sequence ID" value="NZ_CP040396.1"/>
</dbReference>
<name>A0A4V1G3Y9_9BACL</name>
<evidence type="ECO:0000313" key="2">
    <source>
        <dbReference type="EMBL" id="QCT02854.1"/>
    </source>
</evidence>
<dbReference type="SUPFAM" id="SSF53448">
    <property type="entry name" value="Nucleotide-diphospho-sugar transferases"/>
    <property type="match status" value="1"/>
</dbReference>
<keyword evidence="2" id="KW-0808">Transferase</keyword>
<dbReference type="Pfam" id="PF00535">
    <property type="entry name" value="Glycos_transf_2"/>
    <property type="match status" value="1"/>
</dbReference>
<protein>
    <submittedName>
        <fullName evidence="2">Glycosyl transferase family 2</fullName>
    </submittedName>
</protein>
<accession>A0A4V1G3Y9</accession>
<dbReference type="OrthoDB" id="9785185at2"/>
<dbReference type="InterPro" id="IPR001173">
    <property type="entry name" value="Glyco_trans_2-like"/>
</dbReference>
<dbReference type="KEGG" id="palo:E6C60_2139"/>
<evidence type="ECO:0000313" key="3">
    <source>
        <dbReference type="Proteomes" id="UP000300879"/>
    </source>
</evidence>
<organism evidence="2 3">
    <name type="scientific">Paenibacillus algicola</name>
    <dbReference type="NCBI Taxonomy" id="2565926"/>
    <lineage>
        <taxon>Bacteria</taxon>
        <taxon>Bacillati</taxon>
        <taxon>Bacillota</taxon>
        <taxon>Bacilli</taxon>
        <taxon>Bacillales</taxon>
        <taxon>Paenibacillaceae</taxon>
        <taxon>Paenibacillus</taxon>
    </lineage>
</organism>
<dbReference type="InterPro" id="IPR050834">
    <property type="entry name" value="Glycosyltransf_2"/>
</dbReference>
<proteinExistence type="predicted"/>
<reference evidence="2 3" key="1">
    <citation type="submission" date="2019-05" db="EMBL/GenBank/DDBJ databases">
        <authorList>
            <person name="Chen C."/>
        </authorList>
    </citation>
    <scope>NUCLEOTIDE SEQUENCE [LARGE SCALE GENOMIC DNA]</scope>
    <source>
        <strain evidence="2 3">HB172198</strain>
    </source>
</reference>
<sequence length="237" mass="26803">MTPKVTIVIPFYNCPYIEHALSSACGQTYPNVEVVVVDDGSSQHSHRITPFRDSIHYLGKKNGGTASALNHGILHASGEYIAWLSSDDLFHYSKLEQQMAFMQEYGLQVSYTDFSTIDSKHAITRPTCGIPMSGTADLARQLTYSNPVNGCTVVASKDLFMSLGLFNERLRYTHDYDMWVRMILHGARFGYLHEPLTLYRVHSGMGTVRHKKTILREYGKLKKMYRASLNQRWALGG</sequence>
<evidence type="ECO:0000259" key="1">
    <source>
        <dbReference type="Pfam" id="PF00535"/>
    </source>
</evidence>
<dbReference type="Proteomes" id="UP000300879">
    <property type="component" value="Chromosome"/>
</dbReference>
<feature type="domain" description="Glycosyltransferase 2-like" evidence="1">
    <location>
        <begin position="6"/>
        <end position="123"/>
    </location>
</feature>
<dbReference type="GO" id="GO:0016740">
    <property type="term" value="F:transferase activity"/>
    <property type="evidence" value="ECO:0007669"/>
    <property type="project" value="UniProtKB-KW"/>
</dbReference>
<dbReference type="PANTHER" id="PTHR43685:SF2">
    <property type="entry name" value="GLYCOSYLTRANSFERASE 2-LIKE DOMAIN-CONTAINING PROTEIN"/>
    <property type="match status" value="1"/>
</dbReference>
<gene>
    <name evidence="2" type="ORF">E6C60_2139</name>
</gene>
<dbReference type="AlphaFoldDB" id="A0A4V1G3Y9"/>
<dbReference type="PANTHER" id="PTHR43685">
    <property type="entry name" value="GLYCOSYLTRANSFERASE"/>
    <property type="match status" value="1"/>
</dbReference>
<dbReference type="InterPro" id="IPR029044">
    <property type="entry name" value="Nucleotide-diphossugar_trans"/>
</dbReference>
<dbReference type="Gene3D" id="3.90.550.10">
    <property type="entry name" value="Spore Coat Polysaccharide Biosynthesis Protein SpsA, Chain A"/>
    <property type="match status" value="1"/>
</dbReference>
<keyword evidence="3" id="KW-1185">Reference proteome</keyword>
<dbReference type="EMBL" id="CP040396">
    <property type="protein sequence ID" value="QCT02854.1"/>
    <property type="molecule type" value="Genomic_DNA"/>
</dbReference>